<dbReference type="Proteomes" id="UP000282837">
    <property type="component" value="Unassembled WGS sequence"/>
</dbReference>
<sequence>MARQFLSFPCEGAMLAATLDRPEGAVKAGLLIVTGGNELRSGAFNGQAQLADALAQAGYAVLRYDRRGVGDSEGENGGFRSALPDIAAAMQALRSALPDGTRIIAHGNCDAATSLMLAAGGGADGLVLSNPWPHEGEEAAAPSVAVLRSHYRQRLMNWGAIKRLLTGQVNLSKLLASLMSAAKPTPAPPSLVAQMRQGLEQFDGPVRILLAQRDATAQAFLGLWDKQDQRLNTCPDATHAFVESHARIWLTEHLIAALDGG</sequence>
<gene>
    <name evidence="2" type="ORF">EOE18_15025</name>
</gene>
<reference evidence="2 3" key="1">
    <citation type="submission" date="2019-01" db="EMBL/GenBank/DDBJ databases">
        <authorList>
            <person name="Chen W.-M."/>
        </authorList>
    </citation>
    <scope>NUCLEOTIDE SEQUENCE [LARGE SCALE GENOMIC DNA]</scope>
    <source>
        <strain evidence="2 3">FSY-9</strain>
    </source>
</reference>
<proteinExistence type="predicted"/>
<organism evidence="2 3">
    <name type="scientific">Novosphingobium umbonatum</name>
    <dbReference type="NCBI Taxonomy" id="1908524"/>
    <lineage>
        <taxon>Bacteria</taxon>
        <taxon>Pseudomonadati</taxon>
        <taxon>Pseudomonadota</taxon>
        <taxon>Alphaproteobacteria</taxon>
        <taxon>Sphingomonadales</taxon>
        <taxon>Sphingomonadaceae</taxon>
        <taxon>Novosphingobium</taxon>
    </lineage>
</organism>
<evidence type="ECO:0000259" key="1">
    <source>
        <dbReference type="Pfam" id="PF12146"/>
    </source>
</evidence>
<dbReference type="AlphaFoldDB" id="A0A437N126"/>
<comment type="caution">
    <text evidence="2">The sequence shown here is derived from an EMBL/GenBank/DDBJ whole genome shotgun (WGS) entry which is preliminary data.</text>
</comment>
<evidence type="ECO:0000313" key="2">
    <source>
        <dbReference type="EMBL" id="RVU03630.1"/>
    </source>
</evidence>
<feature type="domain" description="Serine aminopeptidase S33" evidence="1">
    <location>
        <begin position="27"/>
        <end position="161"/>
    </location>
</feature>
<evidence type="ECO:0000313" key="3">
    <source>
        <dbReference type="Proteomes" id="UP000282837"/>
    </source>
</evidence>
<dbReference type="InterPro" id="IPR022742">
    <property type="entry name" value="Hydrolase_4"/>
</dbReference>
<dbReference type="InterPro" id="IPR029058">
    <property type="entry name" value="AB_hydrolase_fold"/>
</dbReference>
<dbReference type="EMBL" id="SACO01000013">
    <property type="protein sequence ID" value="RVU03630.1"/>
    <property type="molecule type" value="Genomic_DNA"/>
</dbReference>
<dbReference type="InterPro" id="IPR017531">
    <property type="entry name" value="Hydrolase-1_PEP"/>
</dbReference>
<dbReference type="Gene3D" id="3.40.50.1820">
    <property type="entry name" value="alpha/beta hydrolase"/>
    <property type="match status" value="1"/>
</dbReference>
<dbReference type="GO" id="GO:0016787">
    <property type="term" value="F:hydrolase activity"/>
    <property type="evidence" value="ECO:0007669"/>
    <property type="project" value="UniProtKB-KW"/>
</dbReference>
<protein>
    <submittedName>
        <fullName evidence="2">Hydrolase 1, exosortase A system-associated</fullName>
    </submittedName>
</protein>
<keyword evidence="2" id="KW-0378">Hydrolase</keyword>
<accession>A0A437N126</accession>
<keyword evidence="3" id="KW-1185">Reference proteome</keyword>
<dbReference type="SUPFAM" id="SSF53474">
    <property type="entry name" value="alpha/beta-Hydrolases"/>
    <property type="match status" value="1"/>
</dbReference>
<dbReference type="RefSeq" id="WP_127710993.1">
    <property type="nucleotide sequence ID" value="NZ_SACO01000013.1"/>
</dbReference>
<dbReference type="NCBIfam" id="TIGR03100">
    <property type="entry name" value="hydr1_PEP"/>
    <property type="match status" value="1"/>
</dbReference>
<dbReference type="Pfam" id="PF12146">
    <property type="entry name" value="Hydrolase_4"/>
    <property type="match status" value="1"/>
</dbReference>
<dbReference type="OrthoDB" id="249225at2"/>
<name>A0A437N126_9SPHN</name>